<dbReference type="Proteomes" id="UP000601027">
    <property type="component" value="Unassembled WGS sequence"/>
</dbReference>
<dbReference type="EMBL" id="JAEVHM010000001">
    <property type="protein sequence ID" value="MBM0230495.1"/>
    <property type="molecule type" value="Genomic_DNA"/>
</dbReference>
<keyword evidence="1" id="KW-1133">Transmembrane helix</keyword>
<organism evidence="2 3">
    <name type="scientific">Micromonospora parastrephiae</name>
    <dbReference type="NCBI Taxonomy" id="2806101"/>
    <lineage>
        <taxon>Bacteria</taxon>
        <taxon>Bacillati</taxon>
        <taxon>Actinomycetota</taxon>
        <taxon>Actinomycetes</taxon>
        <taxon>Micromonosporales</taxon>
        <taxon>Micromonosporaceae</taxon>
        <taxon>Micromonospora</taxon>
    </lineage>
</organism>
<evidence type="ECO:0008006" key="4">
    <source>
        <dbReference type="Google" id="ProtNLM"/>
    </source>
</evidence>
<feature type="transmembrane region" description="Helical" evidence="1">
    <location>
        <begin position="61"/>
        <end position="87"/>
    </location>
</feature>
<reference evidence="2 3" key="1">
    <citation type="submission" date="2021-01" db="EMBL/GenBank/DDBJ databases">
        <title>Draft genome sequence of Micromonospora sp. strain STR1_7.</title>
        <authorList>
            <person name="Karlyshev A."/>
            <person name="Jawad R."/>
        </authorList>
    </citation>
    <scope>NUCLEOTIDE SEQUENCE [LARGE SCALE GENOMIC DNA]</scope>
    <source>
        <strain evidence="2 3">STR1-7</strain>
    </source>
</reference>
<sequence>MRRIYDPDHTADIRLLLRKLVIRGVIGLVLVNIFAVFPMFVLDDSREAATESDLIVWILRIAWIFIALLFVVSMVSLASAGIGWIAYRRRRAELDAAGAEAVGEVRARLAYLPSDDDPKS</sequence>
<accession>A0ABS1XMJ9</accession>
<keyword evidence="1" id="KW-0472">Membrane</keyword>
<keyword evidence="1" id="KW-0812">Transmembrane</keyword>
<protein>
    <recommendedName>
        <fullName evidence="4">DUF4229 domain-containing protein</fullName>
    </recommendedName>
</protein>
<evidence type="ECO:0000313" key="3">
    <source>
        <dbReference type="Proteomes" id="UP000601027"/>
    </source>
</evidence>
<keyword evidence="3" id="KW-1185">Reference proteome</keyword>
<evidence type="ECO:0000256" key="1">
    <source>
        <dbReference type="SAM" id="Phobius"/>
    </source>
</evidence>
<comment type="caution">
    <text evidence="2">The sequence shown here is derived from an EMBL/GenBank/DDBJ whole genome shotgun (WGS) entry which is preliminary data.</text>
</comment>
<dbReference type="RefSeq" id="WP_203172967.1">
    <property type="nucleotide sequence ID" value="NZ_JAEVHM010000001.1"/>
</dbReference>
<name>A0ABS1XMJ9_9ACTN</name>
<gene>
    <name evidence="2" type="ORF">JNW91_00570</name>
</gene>
<evidence type="ECO:0000313" key="2">
    <source>
        <dbReference type="EMBL" id="MBM0230495.1"/>
    </source>
</evidence>
<feature type="transmembrane region" description="Helical" evidence="1">
    <location>
        <begin position="20"/>
        <end position="41"/>
    </location>
</feature>
<proteinExistence type="predicted"/>